<feature type="transmembrane region" description="Helical" evidence="12">
    <location>
        <begin position="134"/>
        <end position="152"/>
    </location>
</feature>
<dbReference type="Proteomes" id="UP000239522">
    <property type="component" value="Unassembled WGS sequence"/>
</dbReference>
<comment type="caution">
    <text evidence="13">The sequence shown here is derived from an EMBL/GenBank/DDBJ whole genome shotgun (WGS) entry which is preliminary data.</text>
</comment>
<evidence type="ECO:0000256" key="4">
    <source>
        <dbReference type="ARBA" id="ARBA00022679"/>
    </source>
</evidence>
<dbReference type="GO" id="GO:0016780">
    <property type="term" value="F:phosphotransferase activity, for other substituted phosphate groups"/>
    <property type="evidence" value="ECO:0007669"/>
    <property type="project" value="InterPro"/>
</dbReference>
<keyword evidence="14" id="KW-1185">Reference proteome</keyword>
<keyword evidence="9" id="KW-0594">Phospholipid biosynthesis</keyword>
<comment type="similarity">
    <text evidence="2 11">Belongs to the CDP-alcohol phosphatidyltransferase class-I family.</text>
</comment>
<evidence type="ECO:0000256" key="11">
    <source>
        <dbReference type="RuleBase" id="RU003750"/>
    </source>
</evidence>
<keyword evidence="5 12" id="KW-0812">Transmembrane</keyword>
<evidence type="ECO:0000256" key="7">
    <source>
        <dbReference type="ARBA" id="ARBA00023098"/>
    </source>
</evidence>
<dbReference type="PANTHER" id="PTHR14269">
    <property type="entry name" value="CDP-DIACYLGLYCEROL--GLYCEROL-3-PHOSPHATE 3-PHOSPHATIDYLTRANSFERASE-RELATED"/>
    <property type="match status" value="1"/>
</dbReference>
<keyword evidence="10" id="KW-1208">Phospholipid metabolism</keyword>
<dbReference type="PANTHER" id="PTHR14269:SF61">
    <property type="entry name" value="CDP-DIACYLGLYCEROL--SERINE O-PHOSPHATIDYLTRANSFERASE"/>
    <property type="match status" value="1"/>
</dbReference>
<keyword evidence="3" id="KW-0444">Lipid biosynthesis</keyword>
<proteinExistence type="inferred from homology"/>
<comment type="subcellular location">
    <subcellularLocation>
        <location evidence="1">Membrane</location>
        <topology evidence="1">Multi-pass membrane protein</topology>
    </subcellularLocation>
</comment>
<evidence type="ECO:0000313" key="13">
    <source>
        <dbReference type="EMBL" id="PQB06572.1"/>
    </source>
</evidence>
<feature type="transmembrane region" description="Helical" evidence="12">
    <location>
        <begin position="106"/>
        <end position="122"/>
    </location>
</feature>
<dbReference type="Pfam" id="PF01066">
    <property type="entry name" value="CDP-OH_P_transf"/>
    <property type="match status" value="1"/>
</dbReference>
<evidence type="ECO:0000256" key="2">
    <source>
        <dbReference type="ARBA" id="ARBA00010441"/>
    </source>
</evidence>
<evidence type="ECO:0000256" key="12">
    <source>
        <dbReference type="SAM" id="Phobius"/>
    </source>
</evidence>
<evidence type="ECO:0000256" key="9">
    <source>
        <dbReference type="ARBA" id="ARBA00023209"/>
    </source>
</evidence>
<dbReference type="InterPro" id="IPR050324">
    <property type="entry name" value="CDP-alcohol_PTase-I"/>
</dbReference>
<evidence type="ECO:0000256" key="5">
    <source>
        <dbReference type="ARBA" id="ARBA00022692"/>
    </source>
</evidence>
<evidence type="ECO:0000256" key="8">
    <source>
        <dbReference type="ARBA" id="ARBA00023136"/>
    </source>
</evidence>
<gene>
    <name evidence="13" type="ORF">BST83_04895</name>
</gene>
<keyword evidence="6 12" id="KW-1133">Transmembrane helix</keyword>
<dbReference type="Gene3D" id="1.20.120.1760">
    <property type="match status" value="1"/>
</dbReference>
<organism evidence="13 14">
    <name type="scientific">Polaribacter filamentus</name>
    <dbReference type="NCBI Taxonomy" id="53483"/>
    <lineage>
        <taxon>Bacteria</taxon>
        <taxon>Pseudomonadati</taxon>
        <taxon>Bacteroidota</taxon>
        <taxon>Flavobacteriia</taxon>
        <taxon>Flavobacteriales</taxon>
        <taxon>Flavobacteriaceae</taxon>
    </lineage>
</organism>
<reference evidence="13 14" key="1">
    <citation type="submission" date="2016-11" db="EMBL/GenBank/DDBJ databases">
        <title>Trade-off between light-utilization and light-protection in marine flavobacteria.</title>
        <authorList>
            <person name="Kumagai Y."/>
        </authorList>
    </citation>
    <scope>NUCLEOTIDE SEQUENCE [LARGE SCALE GENOMIC DNA]</scope>
    <source>
        <strain evidence="13 14">ATCC 700397</strain>
    </source>
</reference>
<feature type="transmembrane region" description="Helical" evidence="12">
    <location>
        <begin position="33"/>
        <end position="55"/>
    </location>
</feature>
<dbReference type="InterPro" id="IPR000462">
    <property type="entry name" value="CDP-OH_P_trans"/>
</dbReference>
<name>A0A2S7KV98_9FLAO</name>
<evidence type="ECO:0000256" key="1">
    <source>
        <dbReference type="ARBA" id="ARBA00004141"/>
    </source>
</evidence>
<evidence type="ECO:0000256" key="10">
    <source>
        <dbReference type="ARBA" id="ARBA00023264"/>
    </source>
</evidence>
<dbReference type="OrthoDB" id="9777147at2"/>
<evidence type="ECO:0000313" key="14">
    <source>
        <dbReference type="Proteomes" id="UP000239522"/>
    </source>
</evidence>
<dbReference type="RefSeq" id="WP_104808824.1">
    <property type="nucleotide sequence ID" value="NZ_MQUA01000013.1"/>
</dbReference>
<dbReference type="PROSITE" id="PS00379">
    <property type="entry name" value="CDP_ALCOHOL_P_TRANSF"/>
    <property type="match status" value="1"/>
</dbReference>
<sequence length="241" mass="27055">MRLGNQIPNYITLGNLLAGTVAVIFAVDGDFKTAAIFVLIGIIFDFFDGFIARLLKVSGELGKQLDSLADMVTSGVVPGIIMFKLIQSNLVVENSLEMKTEQILDIPLIGLILTLAACYRLASFNLDTRQTDSFIGLPTPAMCLFVISLPLIRMHSEVEFVNDLISNNYFLIALTCVLSFLMNAELHLFSLKFKEYSFKNNYIKYIFLIASVLLIFKLNFLAIPLIIMVYILLSVFKKRFL</sequence>
<evidence type="ECO:0000256" key="6">
    <source>
        <dbReference type="ARBA" id="ARBA00022989"/>
    </source>
</evidence>
<feature type="transmembrane region" description="Helical" evidence="12">
    <location>
        <begin position="205"/>
        <end position="233"/>
    </location>
</feature>
<accession>A0A2S7KV98</accession>
<feature type="transmembrane region" description="Helical" evidence="12">
    <location>
        <begin position="7"/>
        <end position="27"/>
    </location>
</feature>
<dbReference type="EMBL" id="MQUA01000013">
    <property type="protein sequence ID" value="PQB06572.1"/>
    <property type="molecule type" value="Genomic_DNA"/>
</dbReference>
<dbReference type="InterPro" id="IPR043130">
    <property type="entry name" value="CDP-OH_PTrfase_TM_dom"/>
</dbReference>
<protein>
    <submittedName>
        <fullName evidence="13">Phosphatidylserine synthase</fullName>
    </submittedName>
</protein>
<feature type="transmembrane region" description="Helical" evidence="12">
    <location>
        <begin position="67"/>
        <end position="86"/>
    </location>
</feature>
<dbReference type="GO" id="GO:0008654">
    <property type="term" value="P:phospholipid biosynthetic process"/>
    <property type="evidence" value="ECO:0007669"/>
    <property type="project" value="UniProtKB-KW"/>
</dbReference>
<keyword evidence="8 12" id="KW-0472">Membrane</keyword>
<dbReference type="GO" id="GO:0016020">
    <property type="term" value="C:membrane"/>
    <property type="evidence" value="ECO:0007669"/>
    <property type="project" value="UniProtKB-SubCell"/>
</dbReference>
<dbReference type="AlphaFoldDB" id="A0A2S7KV98"/>
<keyword evidence="4 11" id="KW-0808">Transferase</keyword>
<keyword evidence="7" id="KW-0443">Lipid metabolism</keyword>
<evidence type="ECO:0000256" key="3">
    <source>
        <dbReference type="ARBA" id="ARBA00022516"/>
    </source>
</evidence>
<dbReference type="InterPro" id="IPR048254">
    <property type="entry name" value="CDP_ALCOHOL_P_TRANSF_CS"/>
</dbReference>
<feature type="transmembrane region" description="Helical" evidence="12">
    <location>
        <begin position="164"/>
        <end position="184"/>
    </location>
</feature>